<protein>
    <recommendedName>
        <fullName evidence="2">DUF6199 domain-containing protein</fullName>
    </recommendedName>
</protein>
<evidence type="ECO:0000313" key="3">
    <source>
        <dbReference type="EMBL" id="MET3549262.1"/>
    </source>
</evidence>
<accession>A0ABV2FBV0</accession>
<dbReference type="Proteomes" id="UP001549098">
    <property type="component" value="Unassembled WGS sequence"/>
</dbReference>
<dbReference type="RefSeq" id="WP_105442089.1">
    <property type="nucleotide sequence ID" value="NZ_JARLKI010000010.1"/>
</dbReference>
<feature type="domain" description="DUF6199" evidence="2">
    <location>
        <begin position="6"/>
        <end position="61"/>
    </location>
</feature>
<evidence type="ECO:0000259" key="2">
    <source>
        <dbReference type="Pfam" id="PF19701"/>
    </source>
</evidence>
<proteinExistence type="predicted"/>
<organism evidence="3 4">
    <name type="scientific">Paenibacillus favisporus</name>
    <dbReference type="NCBI Taxonomy" id="221028"/>
    <lineage>
        <taxon>Bacteria</taxon>
        <taxon>Bacillati</taxon>
        <taxon>Bacillota</taxon>
        <taxon>Bacilli</taxon>
        <taxon>Bacillales</taxon>
        <taxon>Paenibacillaceae</taxon>
        <taxon>Paenibacillus</taxon>
    </lineage>
</organism>
<reference evidence="3 4" key="1">
    <citation type="submission" date="2024-06" db="EMBL/GenBank/DDBJ databases">
        <title>Genomic Encyclopedia of Type Strains, Phase IV (KMG-IV): sequencing the most valuable type-strain genomes for metagenomic binning, comparative biology and taxonomic classification.</title>
        <authorList>
            <person name="Goeker M."/>
        </authorList>
    </citation>
    <scope>NUCLEOTIDE SEQUENCE [LARGE SCALE GENOMIC DNA]</scope>
    <source>
        <strain evidence="3 4">DSM 17253</strain>
    </source>
</reference>
<comment type="caution">
    <text evidence="3">The sequence shown here is derived from an EMBL/GenBank/DDBJ whole genome shotgun (WGS) entry which is preliminary data.</text>
</comment>
<sequence>MPVLIMGIVLAAIGWFARKKPESWWFRRFGEDWDAELSEDRRWYLRFAGMILMIFGGLLCLAGVFSI</sequence>
<keyword evidence="1" id="KW-0812">Transmembrane</keyword>
<dbReference type="InterPro" id="IPR045679">
    <property type="entry name" value="DUF6199"/>
</dbReference>
<gene>
    <name evidence="3" type="ORF">ABID47_005899</name>
</gene>
<keyword evidence="4" id="KW-1185">Reference proteome</keyword>
<evidence type="ECO:0000313" key="4">
    <source>
        <dbReference type="Proteomes" id="UP001549098"/>
    </source>
</evidence>
<evidence type="ECO:0000256" key="1">
    <source>
        <dbReference type="SAM" id="Phobius"/>
    </source>
</evidence>
<name>A0ABV2FBV0_9BACL</name>
<feature type="transmembrane region" description="Helical" evidence="1">
    <location>
        <begin position="43"/>
        <end position="65"/>
    </location>
</feature>
<keyword evidence="1" id="KW-1133">Transmembrane helix</keyword>
<dbReference type="Pfam" id="PF19701">
    <property type="entry name" value="DUF6199"/>
    <property type="match status" value="1"/>
</dbReference>
<keyword evidence="1" id="KW-0472">Membrane</keyword>
<dbReference type="EMBL" id="JBEPLV010000008">
    <property type="protein sequence ID" value="MET3549262.1"/>
    <property type="molecule type" value="Genomic_DNA"/>
</dbReference>